<proteinExistence type="predicted"/>
<accession>A0A0A9GXU2</accession>
<protein>
    <submittedName>
        <fullName evidence="1">Uncharacterized protein</fullName>
    </submittedName>
</protein>
<dbReference type="EMBL" id="GBRH01168086">
    <property type="protein sequence ID" value="JAE29810.1"/>
    <property type="molecule type" value="Transcribed_RNA"/>
</dbReference>
<name>A0A0A9GXU2_ARUDO</name>
<reference evidence="1" key="1">
    <citation type="submission" date="2014-09" db="EMBL/GenBank/DDBJ databases">
        <authorList>
            <person name="Magalhaes I.L.F."/>
            <person name="Oliveira U."/>
            <person name="Santos F.R."/>
            <person name="Vidigal T.H.D.A."/>
            <person name="Brescovit A.D."/>
            <person name="Santos A.J."/>
        </authorList>
    </citation>
    <scope>NUCLEOTIDE SEQUENCE</scope>
    <source>
        <tissue evidence="1">Shoot tissue taken approximately 20 cm above the soil surface</tissue>
    </source>
</reference>
<sequence length="15" mass="1843">MFRCKHGKAYLFDNL</sequence>
<evidence type="ECO:0000313" key="1">
    <source>
        <dbReference type="EMBL" id="JAE29810.1"/>
    </source>
</evidence>
<reference evidence="1" key="2">
    <citation type="journal article" date="2015" name="Data Brief">
        <title>Shoot transcriptome of the giant reed, Arundo donax.</title>
        <authorList>
            <person name="Barrero R.A."/>
            <person name="Guerrero F.D."/>
            <person name="Moolhuijzen P."/>
            <person name="Goolsby J.A."/>
            <person name="Tidwell J."/>
            <person name="Bellgard S.E."/>
            <person name="Bellgard M.I."/>
        </authorList>
    </citation>
    <scope>NUCLEOTIDE SEQUENCE</scope>
    <source>
        <tissue evidence="1">Shoot tissue taken approximately 20 cm above the soil surface</tissue>
    </source>
</reference>
<organism evidence="1">
    <name type="scientific">Arundo donax</name>
    <name type="common">Giant reed</name>
    <name type="synonym">Donax arundinaceus</name>
    <dbReference type="NCBI Taxonomy" id="35708"/>
    <lineage>
        <taxon>Eukaryota</taxon>
        <taxon>Viridiplantae</taxon>
        <taxon>Streptophyta</taxon>
        <taxon>Embryophyta</taxon>
        <taxon>Tracheophyta</taxon>
        <taxon>Spermatophyta</taxon>
        <taxon>Magnoliopsida</taxon>
        <taxon>Liliopsida</taxon>
        <taxon>Poales</taxon>
        <taxon>Poaceae</taxon>
        <taxon>PACMAD clade</taxon>
        <taxon>Arundinoideae</taxon>
        <taxon>Arundineae</taxon>
        <taxon>Arundo</taxon>
    </lineage>
</organism>